<sequence length="94" mass="11134">MEIIVTKQSEDETHYVFVVEVKDEEHSTRHTIFEDKGYCEKIGGGITPEALVKKSFEFLLEREPQEAILRQFNLKEIKDFFPEYEREISDFSSK</sequence>
<reference evidence="2" key="1">
    <citation type="submission" date="2017-09" db="EMBL/GenBank/DDBJ databases">
        <title>Depth-based differentiation of microbial function through sediment-hosted aquifers and enrichment of novel symbionts in the deep terrestrial subsurface.</title>
        <authorList>
            <person name="Probst A.J."/>
            <person name="Ladd B."/>
            <person name="Jarett J.K."/>
            <person name="Geller-Mcgrath D.E."/>
            <person name="Sieber C.M.K."/>
            <person name="Emerson J.B."/>
            <person name="Anantharaman K."/>
            <person name="Thomas B.C."/>
            <person name="Malmstrom R."/>
            <person name="Stieglmeier M."/>
            <person name="Klingl A."/>
            <person name="Woyke T."/>
            <person name="Ryan C.M."/>
            <person name="Banfield J.F."/>
        </authorList>
    </citation>
    <scope>NUCLEOTIDE SEQUENCE [LARGE SCALE GENOMIC DNA]</scope>
</reference>
<proteinExistence type="predicted"/>
<dbReference type="AlphaFoldDB" id="A0A2M6WHE2"/>
<evidence type="ECO:0000313" key="1">
    <source>
        <dbReference type="EMBL" id="PIT92207.1"/>
    </source>
</evidence>
<accession>A0A2M6WHE2</accession>
<evidence type="ECO:0000313" key="2">
    <source>
        <dbReference type="Proteomes" id="UP000228635"/>
    </source>
</evidence>
<dbReference type="Proteomes" id="UP000228635">
    <property type="component" value="Unassembled WGS sequence"/>
</dbReference>
<name>A0A2M6WHE2_9BACT</name>
<comment type="caution">
    <text evidence="1">The sequence shown here is derived from an EMBL/GenBank/DDBJ whole genome shotgun (WGS) entry which is preliminary data.</text>
</comment>
<gene>
    <name evidence="1" type="ORF">COU08_03660</name>
</gene>
<dbReference type="EMBL" id="PFBA01000031">
    <property type="protein sequence ID" value="PIT92207.1"/>
    <property type="molecule type" value="Genomic_DNA"/>
</dbReference>
<organism evidence="1 2">
    <name type="scientific">Candidatus Harrisonbacteria bacterium CG10_big_fil_rev_8_21_14_0_10_42_17</name>
    <dbReference type="NCBI Taxonomy" id="1974584"/>
    <lineage>
        <taxon>Bacteria</taxon>
        <taxon>Candidatus Harrisoniibacteriota</taxon>
    </lineage>
</organism>
<protein>
    <submittedName>
        <fullName evidence="1">Uncharacterized protein</fullName>
    </submittedName>
</protein>